<dbReference type="GO" id="GO:0008270">
    <property type="term" value="F:zinc ion binding"/>
    <property type="evidence" value="ECO:0007669"/>
    <property type="project" value="UniProtKB-UniRule"/>
</dbReference>
<feature type="binding site" evidence="5">
    <location>
        <position position="199"/>
    </location>
    <ligand>
        <name>ATP</name>
        <dbReference type="ChEBI" id="CHEBI:30616"/>
    </ligand>
</feature>
<dbReference type="SUPFAM" id="SSF52540">
    <property type="entry name" value="P-loop containing nucleoside triphosphate hydrolases"/>
    <property type="match status" value="1"/>
</dbReference>
<feature type="binding site" evidence="5">
    <location>
        <position position="31"/>
    </location>
    <ligand>
        <name>AMP</name>
        <dbReference type="ChEBI" id="CHEBI:456215"/>
    </ligand>
</feature>
<comment type="pathway">
    <text evidence="5">Purine metabolism; AMP biosynthesis via salvage pathway; AMP from ADP: step 1/1.</text>
</comment>
<feature type="binding site" evidence="5">
    <location>
        <begin position="10"/>
        <end position="15"/>
    </location>
    <ligand>
        <name>ATP</name>
        <dbReference type="ChEBI" id="CHEBI:30616"/>
    </ligand>
</feature>
<dbReference type="CDD" id="cd01428">
    <property type="entry name" value="ADK"/>
    <property type="match status" value="1"/>
</dbReference>
<evidence type="ECO:0000259" key="8">
    <source>
        <dbReference type="Pfam" id="PF05191"/>
    </source>
</evidence>
<dbReference type="GO" id="GO:0004017">
    <property type="term" value="F:AMP kinase activity"/>
    <property type="evidence" value="ECO:0007669"/>
    <property type="project" value="UniProtKB-UniRule"/>
</dbReference>
<feature type="binding site" evidence="5">
    <location>
        <begin position="85"/>
        <end position="88"/>
    </location>
    <ligand>
        <name>AMP</name>
        <dbReference type="ChEBI" id="CHEBI:456215"/>
    </ligand>
</feature>
<dbReference type="EMBL" id="LAQJ01000196">
    <property type="protein sequence ID" value="KKO19376.1"/>
    <property type="molecule type" value="Genomic_DNA"/>
</dbReference>
<evidence type="ECO:0000256" key="2">
    <source>
        <dbReference type="ARBA" id="ARBA00022727"/>
    </source>
</evidence>
<dbReference type="Gene3D" id="3.40.50.300">
    <property type="entry name" value="P-loop containing nucleotide triphosphate hydrolases"/>
    <property type="match status" value="1"/>
</dbReference>
<proteinExistence type="inferred from homology"/>
<dbReference type="NCBIfam" id="NF011100">
    <property type="entry name" value="PRK14527.1"/>
    <property type="match status" value="1"/>
</dbReference>
<evidence type="ECO:0000313" key="10">
    <source>
        <dbReference type="Proteomes" id="UP000034954"/>
    </source>
</evidence>
<keyword evidence="5" id="KW-0479">Metal-binding</keyword>
<dbReference type="GO" id="GO:0005524">
    <property type="term" value="F:ATP binding"/>
    <property type="evidence" value="ECO:0007669"/>
    <property type="project" value="UniProtKB-UniRule"/>
</dbReference>
<organism evidence="9 10">
    <name type="scientific">Candidatus Brocadia fulgida</name>
    <dbReference type="NCBI Taxonomy" id="380242"/>
    <lineage>
        <taxon>Bacteria</taxon>
        <taxon>Pseudomonadati</taxon>
        <taxon>Planctomycetota</taxon>
        <taxon>Candidatus Brocadiia</taxon>
        <taxon>Candidatus Brocadiales</taxon>
        <taxon>Candidatus Brocadiaceae</taxon>
        <taxon>Candidatus Brocadia</taxon>
    </lineage>
</organism>
<dbReference type="PROSITE" id="PS00113">
    <property type="entry name" value="ADENYLATE_KINASE"/>
    <property type="match status" value="1"/>
</dbReference>
<feature type="binding site" evidence="5">
    <location>
        <position position="153"/>
    </location>
    <ligand>
        <name>Zn(2+)</name>
        <dbReference type="ChEBI" id="CHEBI:29105"/>
        <note>structural</note>
    </ligand>
</feature>
<dbReference type="Pfam" id="PF00406">
    <property type="entry name" value="ADK"/>
    <property type="match status" value="1"/>
</dbReference>
<dbReference type="Proteomes" id="UP000034954">
    <property type="component" value="Unassembled WGS sequence"/>
</dbReference>
<feature type="binding site" evidence="5">
    <location>
        <position position="160"/>
    </location>
    <ligand>
        <name>AMP</name>
        <dbReference type="ChEBI" id="CHEBI:456215"/>
    </ligand>
</feature>
<comment type="catalytic activity">
    <reaction evidence="5 7">
        <text>AMP + ATP = 2 ADP</text>
        <dbReference type="Rhea" id="RHEA:12973"/>
        <dbReference type="ChEBI" id="CHEBI:30616"/>
        <dbReference type="ChEBI" id="CHEBI:456215"/>
        <dbReference type="ChEBI" id="CHEBI:456216"/>
        <dbReference type="EC" id="2.7.4.3"/>
    </reaction>
</comment>
<dbReference type="PRINTS" id="PR00094">
    <property type="entry name" value="ADENYLTKNASE"/>
</dbReference>
<comment type="domain">
    <text evidence="5">Consists of three domains, a large central CORE domain and two small peripheral domains, NMPbind and LID, which undergo movements during catalysis. The LID domain closes over the site of phosphoryl transfer upon ATP binding. Assembling and dissambling the active center during each catalytic cycle provides an effective means to prevent ATP hydrolysis. Some bacteria have evolved a zinc-coordinating structure that stabilizes the LID domain.</text>
</comment>
<keyword evidence="2 5" id="KW-0545">Nucleotide biosynthesis</keyword>
<dbReference type="NCBIfam" id="NF001380">
    <property type="entry name" value="PRK00279.1-2"/>
    <property type="match status" value="1"/>
</dbReference>
<dbReference type="InterPro" id="IPR007862">
    <property type="entry name" value="Adenylate_kinase_lid-dom"/>
</dbReference>
<dbReference type="AlphaFoldDB" id="A0A0M2UWM9"/>
<dbReference type="PANTHER" id="PTHR23359">
    <property type="entry name" value="NUCLEOTIDE KINASE"/>
    <property type="match status" value="1"/>
</dbReference>
<feature type="binding site" evidence="5">
    <location>
        <position position="171"/>
    </location>
    <ligand>
        <name>AMP</name>
        <dbReference type="ChEBI" id="CHEBI:456215"/>
    </ligand>
</feature>
<keyword evidence="5 7" id="KW-0067">ATP-binding</keyword>
<dbReference type="InterPro" id="IPR027417">
    <property type="entry name" value="P-loop_NTPase"/>
</dbReference>
<dbReference type="EC" id="2.7.4.3" evidence="5 7"/>
<accession>A0A0M2UWM9</accession>
<comment type="caution">
    <text evidence="9">The sequence shown here is derived from an EMBL/GenBank/DDBJ whole genome shotgun (WGS) entry which is preliminary data.</text>
</comment>
<keyword evidence="5" id="KW-0862">Zinc</keyword>
<feature type="binding site" evidence="5">
    <location>
        <begin position="57"/>
        <end position="59"/>
    </location>
    <ligand>
        <name>AMP</name>
        <dbReference type="ChEBI" id="CHEBI:456215"/>
    </ligand>
</feature>
<feature type="region of interest" description="NMP" evidence="5">
    <location>
        <begin position="30"/>
        <end position="59"/>
    </location>
</feature>
<dbReference type="InterPro" id="IPR000850">
    <property type="entry name" value="Adenylat/UMP-CMP_kin"/>
</dbReference>
<evidence type="ECO:0000256" key="7">
    <source>
        <dbReference type="RuleBase" id="RU003331"/>
    </source>
</evidence>
<feature type="binding site" evidence="5">
    <location>
        <position position="36"/>
    </location>
    <ligand>
        <name>AMP</name>
        <dbReference type="ChEBI" id="CHEBI:456215"/>
    </ligand>
</feature>
<keyword evidence="10" id="KW-1185">Reference proteome</keyword>
<dbReference type="InterPro" id="IPR006259">
    <property type="entry name" value="Adenyl_kin_sub"/>
</dbReference>
<feature type="binding site" evidence="5">
    <location>
        <position position="133"/>
    </location>
    <ligand>
        <name>Zn(2+)</name>
        <dbReference type="ChEBI" id="CHEBI:29105"/>
        <note>structural</note>
    </ligand>
</feature>
<name>A0A0M2UWM9_9BACT</name>
<comment type="subunit">
    <text evidence="5 7">Monomer.</text>
</comment>
<evidence type="ECO:0000256" key="3">
    <source>
        <dbReference type="ARBA" id="ARBA00022741"/>
    </source>
</evidence>
<feature type="domain" description="Adenylate kinase active site lid" evidence="8">
    <location>
        <begin position="127"/>
        <end position="162"/>
    </location>
</feature>
<evidence type="ECO:0000256" key="1">
    <source>
        <dbReference type="ARBA" id="ARBA00022679"/>
    </source>
</evidence>
<sequence length="227" mass="25533">MRIVFLGPPGAGKGTQAEILSKEKKLQHISSGNLLRDAVENGTETGLKAKQYIEKGQLVPDQIVVDIIRDRILDKDCRNGFLLDGFPRTLAQAKALDEMLKKLGNKLDIVFYFVVSKESIVLRLSGRRICSACGANYHTKFVPSVKDGICDKCGGKLYQRADDKLETVQERIRIYHEQTEDLIEYYKKNGILKEIESETDIKTITKKIFNVIKDASQNEPLINFGVA</sequence>
<feature type="binding site" evidence="5">
    <location>
        <position position="92"/>
    </location>
    <ligand>
        <name>AMP</name>
        <dbReference type="ChEBI" id="CHEBI:456215"/>
    </ligand>
</feature>
<keyword evidence="3 5" id="KW-0547">Nucleotide-binding</keyword>
<protein>
    <recommendedName>
        <fullName evidence="5 7">Adenylate kinase</fullName>
        <shortName evidence="5">AK</shortName>
        <ecNumber evidence="5 7">2.7.4.3</ecNumber>
    </recommendedName>
    <alternativeName>
        <fullName evidence="5">ATP-AMP transphosphorylase</fullName>
    </alternativeName>
    <alternativeName>
        <fullName evidence="5">ATP:AMP phosphotransferase</fullName>
    </alternativeName>
    <alternativeName>
        <fullName evidence="5">Adenylate monophosphate kinase</fullName>
    </alternativeName>
</protein>
<comment type="similarity">
    <text evidence="5 6">Belongs to the adenylate kinase family.</text>
</comment>
<dbReference type="PATRIC" id="fig|380242.3.peg.2372"/>
<keyword evidence="1 5" id="KW-0808">Transferase</keyword>
<dbReference type="NCBIfam" id="NF001381">
    <property type="entry name" value="PRK00279.1-3"/>
    <property type="match status" value="1"/>
</dbReference>
<dbReference type="InterPro" id="IPR033690">
    <property type="entry name" value="Adenylat_kinase_CS"/>
</dbReference>
<dbReference type="FunFam" id="3.40.50.300:FF:000106">
    <property type="entry name" value="Adenylate kinase mitochondrial"/>
    <property type="match status" value="1"/>
</dbReference>
<dbReference type="GO" id="GO:0044209">
    <property type="term" value="P:AMP salvage"/>
    <property type="evidence" value="ECO:0007669"/>
    <property type="project" value="UniProtKB-UniRule"/>
</dbReference>
<dbReference type="Pfam" id="PF05191">
    <property type="entry name" value="ADK_lid"/>
    <property type="match status" value="1"/>
</dbReference>
<keyword evidence="5" id="KW-0963">Cytoplasm</keyword>
<feature type="binding site" evidence="5">
    <location>
        <position position="127"/>
    </location>
    <ligand>
        <name>ATP</name>
        <dbReference type="ChEBI" id="CHEBI:30616"/>
    </ligand>
</feature>
<evidence type="ECO:0000313" key="9">
    <source>
        <dbReference type="EMBL" id="KKO19376.1"/>
    </source>
</evidence>
<feature type="region of interest" description="LID" evidence="5">
    <location>
        <begin position="126"/>
        <end position="163"/>
    </location>
</feature>
<feature type="binding site" evidence="5">
    <location>
        <position position="150"/>
    </location>
    <ligand>
        <name>Zn(2+)</name>
        <dbReference type="ChEBI" id="CHEBI:29105"/>
        <note>structural</note>
    </ligand>
</feature>
<comment type="caution">
    <text evidence="5">Lacks conserved residue(s) required for the propagation of feature annotation.</text>
</comment>
<reference evidence="9 10" key="1">
    <citation type="journal article" date="2013" name="BMC Microbiol.">
        <title>Identification of the type II cytochrome c maturation pathway in anammox bacteria by comparative genomics.</title>
        <authorList>
            <person name="Ferousi C."/>
            <person name="Speth D.R."/>
            <person name="Reimann J."/>
            <person name="Op den Camp H.J."/>
            <person name="Allen J.W."/>
            <person name="Keltjens J.T."/>
            <person name="Jetten M.S."/>
        </authorList>
    </citation>
    <scope>NUCLEOTIDE SEQUENCE [LARGE SCALE GENOMIC DNA]</scope>
    <source>
        <strain evidence="9">RU1</strain>
    </source>
</reference>
<comment type="function">
    <text evidence="5">Catalyzes the reversible transfer of the terminal phosphate group between ATP and AMP. Plays an important role in cellular energy homeostasis and in adenine nucleotide metabolism.</text>
</comment>
<dbReference type="GO" id="GO:0005737">
    <property type="term" value="C:cytoplasm"/>
    <property type="evidence" value="ECO:0007669"/>
    <property type="project" value="UniProtKB-SubCell"/>
</dbReference>
<gene>
    <name evidence="5" type="primary">adk</name>
    <name evidence="9" type="ORF">BROFUL_01903</name>
</gene>
<dbReference type="HAMAP" id="MF_00235">
    <property type="entry name" value="Adenylate_kinase_Adk"/>
    <property type="match status" value="1"/>
</dbReference>
<evidence type="ECO:0000256" key="6">
    <source>
        <dbReference type="RuleBase" id="RU003330"/>
    </source>
</evidence>
<keyword evidence="4 5" id="KW-0418">Kinase</keyword>
<evidence type="ECO:0000256" key="4">
    <source>
        <dbReference type="ARBA" id="ARBA00022777"/>
    </source>
</evidence>
<dbReference type="UniPathway" id="UPA00588">
    <property type="reaction ID" value="UER00649"/>
</dbReference>
<feature type="binding site" evidence="5">
    <location>
        <position position="130"/>
    </location>
    <ligand>
        <name>Zn(2+)</name>
        <dbReference type="ChEBI" id="CHEBI:29105"/>
        <note>structural</note>
    </ligand>
</feature>
<dbReference type="NCBIfam" id="TIGR01351">
    <property type="entry name" value="adk"/>
    <property type="match status" value="1"/>
</dbReference>
<evidence type="ECO:0000256" key="5">
    <source>
        <dbReference type="HAMAP-Rule" id="MF_00235"/>
    </source>
</evidence>
<comment type="subcellular location">
    <subcellularLocation>
        <location evidence="5 7">Cytoplasm</location>
    </subcellularLocation>
</comment>